<feature type="transmembrane region" description="Helical" evidence="1">
    <location>
        <begin position="35"/>
        <end position="54"/>
    </location>
</feature>
<feature type="domain" description="DUF2061" evidence="2">
    <location>
        <begin position="9"/>
        <end position="59"/>
    </location>
</feature>
<evidence type="ECO:0000259" key="2">
    <source>
        <dbReference type="Pfam" id="PF09834"/>
    </source>
</evidence>
<dbReference type="RefSeq" id="WP_090219868.1">
    <property type="nucleotide sequence ID" value="NZ_CANLDO010000012.1"/>
</dbReference>
<gene>
    <name evidence="3" type="ORF">SAMN04488118_108159</name>
</gene>
<keyword evidence="1" id="KW-0472">Membrane</keyword>
<dbReference type="AlphaFoldDB" id="A0A1G5R4L6"/>
<sequence>METTKRSLTKAVIWNVIGLITMGLVGFLATGSVMLGGATALINTCVGFCCYIVYERIWSRILWGLK</sequence>
<dbReference type="EMBL" id="FMWG01000008">
    <property type="protein sequence ID" value="SCZ68977.1"/>
    <property type="molecule type" value="Genomic_DNA"/>
</dbReference>
<protein>
    <submittedName>
        <fullName evidence="3">Predicted membrane protein</fullName>
    </submittedName>
</protein>
<accession>A0A1G5R4L6</accession>
<dbReference type="OrthoDB" id="197461at2"/>
<keyword evidence="1" id="KW-0812">Transmembrane</keyword>
<evidence type="ECO:0000313" key="4">
    <source>
        <dbReference type="Proteomes" id="UP000198767"/>
    </source>
</evidence>
<dbReference type="Proteomes" id="UP000198767">
    <property type="component" value="Unassembled WGS sequence"/>
</dbReference>
<dbReference type="STRING" id="1156985.SAMN04488118_108159"/>
<reference evidence="3 4" key="1">
    <citation type="submission" date="2016-10" db="EMBL/GenBank/DDBJ databases">
        <authorList>
            <person name="de Groot N.N."/>
        </authorList>
    </citation>
    <scope>NUCLEOTIDE SEQUENCE [LARGE SCALE GENOMIC DNA]</scope>
    <source>
        <strain evidence="3 4">U95</strain>
    </source>
</reference>
<feature type="transmembrane region" description="Helical" evidence="1">
    <location>
        <begin position="12"/>
        <end position="29"/>
    </location>
</feature>
<evidence type="ECO:0000256" key="1">
    <source>
        <dbReference type="SAM" id="Phobius"/>
    </source>
</evidence>
<keyword evidence="1" id="KW-1133">Transmembrane helix</keyword>
<organism evidence="3 4">
    <name type="scientific">Epibacterium ulvae</name>
    <dbReference type="NCBI Taxonomy" id="1156985"/>
    <lineage>
        <taxon>Bacteria</taxon>
        <taxon>Pseudomonadati</taxon>
        <taxon>Pseudomonadota</taxon>
        <taxon>Alphaproteobacteria</taxon>
        <taxon>Rhodobacterales</taxon>
        <taxon>Roseobacteraceae</taxon>
        <taxon>Epibacterium</taxon>
    </lineage>
</organism>
<keyword evidence="4" id="KW-1185">Reference proteome</keyword>
<evidence type="ECO:0000313" key="3">
    <source>
        <dbReference type="EMBL" id="SCZ68977.1"/>
    </source>
</evidence>
<name>A0A1G5R4L6_9RHOB</name>
<proteinExistence type="predicted"/>
<dbReference type="Pfam" id="PF09834">
    <property type="entry name" value="DUF2061"/>
    <property type="match status" value="1"/>
</dbReference>
<dbReference type="InterPro" id="IPR018638">
    <property type="entry name" value="DUF2061_membrane"/>
</dbReference>